<feature type="transmembrane region" description="Helical" evidence="5">
    <location>
        <begin position="93"/>
        <end position="112"/>
    </location>
</feature>
<evidence type="ECO:0000259" key="6">
    <source>
        <dbReference type="PROSITE" id="PS50850"/>
    </source>
</evidence>
<proteinExistence type="predicted"/>
<protein>
    <recommendedName>
        <fullName evidence="6">Major facilitator superfamily (MFS) profile domain-containing protein</fullName>
    </recommendedName>
</protein>
<evidence type="ECO:0000256" key="5">
    <source>
        <dbReference type="SAM" id="Phobius"/>
    </source>
</evidence>
<feature type="transmembrane region" description="Helical" evidence="5">
    <location>
        <begin position="313"/>
        <end position="330"/>
    </location>
</feature>
<dbReference type="GO" id="GO:0022857">
    <property type="term" value="F:transmembrane transporter activity"/>
    <property type="evidence" value="ECO:0007669"/>
    <property type="project" value="InterPro"/>
</dbReference>
<dbReference type="RefSeq" id="WP_204939822.1">
    <property type="nucleotide sequence ID" value="NZ_BAAAUM010000002.1"/>
</dbReference>
<feature type="transmembrane region" description="Helical" evidence="5">
    <location>
        <begin position="21"/>
        <end position="41"/>
    </location>
</feature>
<feature type="transmembrane region" description="Helical" evidence="5">
    <location>
        <begin position="61"/>
        <end position="81"/>
    </location>
</feature>
<dbReference type="PANTHER" id="PTHR23518:SF2">
    <property type="entry name" value="MAJOR FACILITATOR SUPERFAMILY TRANSPORTER"/>
    <property type="match status" value="1"/>
</dbReference>
<feature type="transmembrane region" description="Helical" evidence="5">
    <location>
        <begin position="416"/>
        <end position="433"/>
    </location>
</feature>
<feature type="transmembrane region" description="Helical" evidence="5">
    <location>
        <begin position="376"/>
        <end position="396"/>
    </location>
</feature>
<dbReference type="SUPFAM" id="SSF103473">
    <property type="entry name" value="MFS general substrate transporter"/>
    <property type="match status" value="1"/>
</dbReference>
<keyword evidence="4 5" id="KW-0472">Membrane</keyword>
<feature type="transmembrane region" description="Helical" evidence="5">
    <location>
        <begin position="193"/>
        <end position="214"/>
    </location>
</feature>
<comment type="subcellular location">
    <subcellularLocation>
        <location evidence="1">Cell membrane</location>
        <topology evidence="1">Multi-pass membrane protein</topology>
    </subcellularLocation>
</comment>
<evidence type="ECO:0000313" key="8">
    <source>
        <dbReference type="Proteomes" id="UP001142325"/>
    </source>
</evidence>
<dbReference type="Pfam" id="PF07690">
    <property type="entry name" value="MFS_1"/>
    <property type="match status" value="1"/>
</dbReference>
<reference evidence="7" key="2">
    <citation type="submission" date="2023-01" db="EMBL/GenBank/DDBJ databases">
        <authorList>
            <person name="Sun Q."/>
            <person name="Evtushenko L."/>
        </authorList>
    </citation>
    <scope>NUCLEOTIDE SEQUENCE</scope>
    <source>
        <strain evidence="7">VKM Ac-1958</strain>
    </source>
</reference>
<organism evidence="7 8">
    <name type="scientific">Microbacterium keratanolyticum</name>
    <dbReference type="NCBI Taxonomy" id="67574"/>
    <lineage>
        <taxon>Bacteria</taxon>
        <taxon>Bacillati</taxon>
        <taxon>Actinomycetota</taxon>
        <taxon>Actinomycetes</taxon>
        <taxon>Micrococcales</taxon>
        <taxon>Microbacteriaceae</taxon>
        <taxon>Microbacterium</taxon>
    </lineage>
</organism>
<dbReference type="InterPro" id="IPR020846">
    <property type="entry name" value="MFS_dom"/>
</dbReference>
<feature type="transmembrane region" description="Helical" evidence="5">
    <location>
        <begin position="118"/>
        <end position="142"/>
    </location>
</feature>
<evidence type="ECO:0000256" key="3">
    <source>
        <dbReference type="ARBA" id="ARBA00022989"/>
    </source>
</evidence>
<name>A0A9W6M951_9MICO</name>
<accession>A0A9W6M951</accession>
<dbReference type="InterPro" id="IPR036259">
    <property type="entry name" value="MFS_trans_sf"/>
</dbReference>
<keyword evidence="3 5" id="KW-1133">Transmembrane helix</keyword>
<dbReference type="EMBL" id="BSET01000002">
    <property type="protein sequence ID" value="GLK02257.1"/>
    <property type="molecule type" value="Genomic_DNA"/>
</dbReference>
<evidence type="ECO:0000256" key="1">
    <source>
        <dbReference type="ARBA" id="ARBA00004651"/>
    </source>
</evidence>
<feature type="transmembrane region" description="Helical" evidence="5">
    <location>
        <begin position="283"/>
        <end position="306"/>
    </location>
</feature>
<feature type="transmembrane region" description="Helical" evidence="5">
    <location>
        <begin position="336"/>
        <end position="355"/>
    </location>
</feature>
<comment type="caution">
    <text evidence="7">The sequence shown here is derived from an EMBL/GenBank/DDBJ whole genome shotgun (WGS) entry which is preliminary data.</text>
</comment>
<feature type="transmembrane region" description="Helical" evidence="5">
    <location>
        <begin position="249"/>
        <end position="271"/>
    </location>
</feature>
<dbReference type="GO" id="GO:0005886">
    <property type="term" value="C:plasma membrane"/>
    <property type="evidence" value="ECO:0007669"/>
    <property type="project" value="UniProtKB-SubCell"/>
</dbReference>
<evidence type="ECO:0000256" key="2">
    <source>
        <dbReference type="ARBA" id="ARBA00022692"/>
    </source>
</evidence>
<keyword evidence="8" id="KW-1185">Reference proteome</keyword>
<feature type="transmembrane region" description="Helical" evidence="5">
    <location>
        <begin position="163"/>
        <end position="181"/>
    </location>
</feature>
<reference evidence="7" key="1">
    <citation type="journal article" date="2014" name="Int. J. Syst. Evol. Microbiol.">
        <title>Complete genome sequence of Corynebacterium casei LMG S-19264T (=DSM 44701T), isolated from a smear-ripened cheese.</title>
        <authorList>
            <consortium name="US DOE Joint Genome Institute (JGI-PGF)"/>
            <person name="Walter F."/>
            <person name="Albersmeier A."/>
            <person name="Kalinowski J."/>
            <person name="Ruckert C."/>
        </authorList>
    </citation>
    <scope>NUCLEOTIDE SEQUENCE</scope>
    <source>
        <strain evidence="7">VKM Ac-1958</strain>
    </source>
</reference>
<gene>
    <name evidence="7" type="ORF">GCM10017596_19720</name>
</gene>
<dbReference type="Proteomes" id="UP001142325">
    <property type="component" value="Unassembled WGS sequence"/>
</dbReference>
<keyword evidence="2 5" id="KW-0812">Transmembrane</keyword>
<dbReference type="PANTHER" id="PTHR23518">
    <property type="entry name" value="C-METHYLTRANSFERASE"/>
    <property type="match status" value="1"/>
</dbReference>
<dbReference type="PROSITE" id="PS50850">
    <property type="entry name" value="MFS"/>
    <property type="match status" value="1"/>
</dbReference>
<dbReference type="InterPro" id="IPR011701">
    <property type="entry name" value="MFS"/>
</dbReference>
<evidence type="ECO:0000256" key="4">
    <source>
        <dbReference type="ARBA" id="ARBA00023136"/>
    </source>
</evidence>
<dbReference type="AlphaFoldDB" id="A0A9W6M951"/>
<feature type="domain" description="Major facilitator superfamily (MFS) profile" evidence="6">
    <location>
        <begin position="21"/>
        <end position="439"/>
    </location>
</feature>
<sequence>MTSPSPRSDVLPSTPNAPDRIGARAWWAIIIVGLVGQVAWVVENMYLNVFVYERITQDPTIIAVMVAFSAIAATFATIIVGAWSDRSGRRRRFVTIGYVLWGASTAAFGLLAPPSGAVAAPFVIAAIVGIIALDCIMSLIGSGANSAAFGAWVTDVTTPRTRGLADAVLAMMPLLAMLLVFATLDGLTRQGDWRLFFCITGGATIISGIVGGMLMRDVPKIPSVDDEESVWRRMLVGFRPSTMRANPSLYATFGMILVLATASQVFLPYVIIYLQYGLQVDSYALVLGVSLIVASLISVLGGVLMNRVGKRRMLLPSAVLFAAGLLGMFLARESVWVITAAAIALGGMMIAFAAASAIARDETPQGHAGMVQGLRMVAGVMIPMMIGPFIGAWVIVGSGQTYVDLGVERPVPGPEIFLASAIVLVLVPVLQFFHDRAQERAR</sequence>
<evidence type="ECO:0000313" key="7">
    <source>
        <dbReference type="EMBL" id="GLK02257.1"/>
    </source>
</evidence>
<dbReference type="Gene3D" id="1.20.1250.20">
    <property type="entry name" value="MFS general substrate transporter like domains"/>
    <property type="match status" value="2"/>
</dbReference>